<feature type="domain" description="PKD" evidence="1">
    <location>
        <begin position="42"/>
        <end position="84"/>
    </location>
</feature>
<accession>A0ABW3GLR6</accession>
<dbReference type="Gene3D" id="2.60.40.10">
    <property type="entry name" value="Immunoglobulins"/>
    <property type="match status" value="1"/>
</dbReference>
<dbReference type="InterPro" id="IPR000601">
    <property type="entry name" value="PKD_dom"/>
</dbReference>
<comment type="caution">
    <text evidence="2">The sequence shown here is derived from an EMBL/GenBank/DDBJ whole genome shotgun (WGS) entry which is preliminary data.</text>
</comment>
<dbReference type="Pfam" id="PF18911">
    <property type="entry name" value="PKD_4"/>
    <property type="match status" value="1"/>
</dbReference>
<dbReference type="SUPFAM" id="SSF49299">
    <property type="entry name" value="PKD domain"/>
    <property type="match status" value="1"/>
</dbReference>
<dbReference type="InterPro" id="IPR055353">
    <property type="entry name" value="DUF7619"/>
</dbReference>
<sequence length="642" mass="74067">MSFWAQQTSSSDSLVRQVEVEHDVMENTVEFTPETPPLIQVAGAPKAYYSYYWEFGDGHFSKDSLPKHVYEKPGEYEAQLWVTNHYDNGKTPATRPQKVKVNKATTDYKEKASMTSDIDIIRNRDPIPEEDIVVVMRYKNPKNYTTSGQLYLFYNEQKYKADNFELTDIRTHHGEQQKQDIPLAFSGVTEENETLLASAQNEILQLTKKWKDSTEKINLPLTLEESKAYYRDYQFFEFDDMQPGEERNMFFTLRTTPEMLKDTSAIVTVRSVYVPDRQFDTHKVKDMEMEIVTSHDPNKMSSNATVMNYRLARFKTFKFKTKFQNNGEGPATTIRLETEIPEMFDTSSIEILDTYPECPICPKNKEVFYSCIDTTFTRQKAIFTFKKIYLPGTEQKSVTEIDSTKGFVKYKIKLAKDFHKKTTRTRTDIYFDKNDPITTNYATTRFLPGLSIGAKAGYIMSPSLNNHEEYFVGATFSPYKSYRGYLQAELIISANSFDELNQFTEETPTADGFVEIYDIEQFREHQNISFYLVPASYRYNLNNVLALGTGVQLKLDLSSEVEEENTGEYSLFIPSEGFTIRDETKDFTSVNTQTTSLDNFQAGAFVGFNIGVARIGPSAGVRYVYNLNAPHNQLQFYAIWKF</sequence>
<protein>
    <submittedName>
        <fullName evidence="2">PKD domain-containing protein</fullName>
    </submittedName>
</protein>
<evidence type="ECO:0000313" key="3">
    <source>
        <dbReference type="Proteomes" id="UP001597049"/>
    </source>
</evidence>
<dbReference type="InterPro" id="IPR035986">
    <property type="entry name" value="PKD_dom_sf"/>
</dbReference>
<evidence type="ECO:0000259" key="1">
    <source>
        <dbReference type="PROSITE" id="PS50093"/>
    </source>
</evidence>
<dbReference type="CDD" id="cd00146">
    <property type="entry name" value="PKD"/>
    <property type="match status" value="1"/>
</dbReference>
<organism evidence="2 3">
    <name type="scientific">Psychroflexus salinarum</name>
    <dbReference type="NCBI Taxonomy" id="546024"/>
    <lineage>
        <taxon>Bacteria</taxon>
        <taxon>Pseudomonadati</taxon>
        <taxon>Bacteroidota</taxon>
        <taxon>Flavobacteriia</taxon>
        <taxon>Flavobacteriales</taxon>
        <taxon>Flavobacteriaceae</taxon>
        <taxon>Psychroflexus</taxon>
    </lineage>
</organism>
<proteinExistence type="predicted"/>
<dbReference type="Proteomes" id="UP001597049">
    <property type="component" value="Unassembled WGS sequence"/>
</dbReference>
<keyword evidence="3" id="KW-1185">Reference proteome</keyword>
<gene>
    <name evidence="2" type="ORF">ACFQ0R_01860</name>
</gene>
<dbReference type="RefSeq" id="WP_379656669.1">
    <property type="nucleotide sequence ID" value="NZ_JBHTIV010000003.1"/>
</dbReference>
<name>A0ABW3GLR6_9FLAO</name>
<dbReference type="Pfam" id="PF24595">
    <property type="entry name" value="DUF7619"/>
    <property type="match status" value="1"/>
</dbReference>
<dbReference type="InterPro" id="IPR057171">
    <property type="entry name" value="DUF7849"/>
</dbReference>
<reference evidence="3" key="1">
    <citation type="journal article" date="2019" name="Int. J. Syst. Evol. Microbiol.">
        <title>The Global Catalogue of Microorganisms (GCM) 10K type strain sequencing project: providing services to taxonomists for standard genome sequencing and annotation.</title>
        <authorList>
            <consortium name="The Broad Institute Genomics Platform"/>
            <consortium name="The Broad Institute Genome Sequencing Center for Infectious Disease"/>
            <person name="Wu L."/>
            <person name="Ma J."/>
        </authorList>
    </citation>
    <scope>NUCLEOTIDE SEQUENCE [LARGE SCALE GENOMIC DNA]</scope>
    <source>
        <strain evidence="3">CCUG 56752</strain>
    </source>
</reference>
<dbReference type="EMBL" id="JBHTIV010000003">
    <property type="protein sequence ID" value="MFD0931333.1"/>
    <property type="molecule type" value="Genomic_DNA"/>
</dbReference>
<evidence type="ECO:0000313" key="2">
    <source>
        <dbReference type="EMBL" id="MFD0931333.1"/>
    </source>
</evidence>
<dbReference type="PROSITE" id="PS50093">
    <property type="entry name" value="PKD"/>
    <property type="match status" value="1"/>
</dbReference>
<dbReference type="InterPro" id="IPR013783">
    <property type="entry name" value="Ig-like_fold"/>
</dbReference>
<dbReference type="Pfam" id="PF25233">
    <property type="entry name" value="DUF7849"/>
    <property type="match status" value="1"/>
</dbReference>